<evidence type="ECO:0000313" key="4">
    <source>
        <dbReference type="Proteomes" id="UP001151760"/>
    </source>
</evidence>
<proteinExistence type="predicted"/>
<feature type="region of interest" description="Disordered" evidence="1">
    <location>
        <begin position="132"/>
        <end position="165"/>
    </location>
</feature>
<reference evidence="3" key="2">
    <citation type="submission" date="2022-01" db="EMBL/GenBank/DDBJ databases">
        <authorList>
            <person name="Yamashiro T."/>
            <person name="Shiraishi A."/>
            <person name="Satake H."/>
            <person name="Nakayama K."/>
        </authorList>
    </citation>
    <scope>NUCLEOTIDE SEQUENCE</scope>
</reference>
<reference evidence="3" key="1">
    <citation type="journal article" date="2022" name="Int. J. Mol. Sci.">
        <title>Draft Genome of Tanacetum Coccineum: Genomic Comparison of Closely Related Tanacetum-Family Plants.</title>
        <authorList>
            <person name="Yamashiro T."/>
            <person name="Shiraishi A."/>
            <person name="Nakayama K."/>
            <person name="Satake H."/>
        </authorList>
    </citation>
    <scope>NUCLEOTIDE SEQUENCE</scope>
</reference>
<evidence type="ECO:0000259" key="2">
    <source>
        <dbReference type="Pfam" id="PF07727"/>
    </source>
</evidence>
<evidence type="ECO:0000313" key="3">
    <source>
        <dbReference type="EMBL" id="GJT86783.1"/>
    </source>
</evidence>
<name>A0ABQ5HI39_9ASTR</name>
<gene>
    <name evidence="3" type="ORF">Tco_1068500</name>
</gene>
<sequence length="407" mass="47132">MGRSKYTERFEIRREMCCQKVLKLRAVRRLVTDSLNASFNSSSPRVLKGITKVNSTWKGDEGTLKIPTNSKHQVFNSRTYKVEENLHVKFSEDTPNIMQKKDAPKCKARMKTVPDKDYILLPFLTQDPLLSTSLEDSPDAGFKPLGEEKKKDAEDPENKDSESHTGNAAVAIENHVHFEIFKNIILGCDDDPNMPNLEEIVYSDDDESVRMQKADIIILDKQIPVSSYSNYQDFIISPTWNQSLEIMRIKLLKQENEQRDFGRIWIKASYAKKSSSIKLQEDWTLVRVTNKKKSIGTKWVFRNKKDERGIVIKNKARLVAQGYTQEEGIDYDEVFARVARIEAIRLFLAYASFKDLWCIRWIVKSAFIYGKIEEEVYVCQPLRFEDPDFPDRVNKVEKALYGLHQAP</sequence>
<dbReference type="Pfam" id="PF07727">
    <property type="entry name" value="RVT_2"/>
    <property type="match status" value="1"/>
</dbReference>
<feature type="domain" description="Reverse transcriptase Ty1/copia-type" evidence="2">
    <location>
        <begin position="281"/>
        <end position="407"/>
    </location>
</feature>
<evidence type="ECO:0000256" key="1">
    <source>
        <dbReference type="SAM" id="MobiDB-lite"/>
    </source>
</evidence>
<accession>A0ABQ5HI39</accession>
<dbReference type="Proteomes" id="UP001151760">
    <property type="component" value="Unassembled WGS sequence"/>
</dbReference>
<organism evidence="3 4">
    <name type="scientific">Tanacetum coccineum</name>
    <dbReference type="NCBI Taxonomy" id="301880"/>
    <lineage>
        <taxon>Eukaryota</taxon>
        <taxon>Viridiplantae</taxon>
        <taxon>Streptophyta</taxon>
        <taxon>Embryophyta</taxon>
        <taxon>Tracheophyta</taxon>
        <taxon>Spermatophyta</taxon>
        <taxon>Magnoliopsida</taxon>
        <taxon>eudicotyledons</taxon>
        <taxon>Gunneridae</taxon>
        <taxon>Pentapetalae</taxon>
        <taxon>asterids</taxon>
        <taxon>campanulids</taxon>
        <taxon>Asterales</taxon>
        <taxon>Asteraceae</taxon>
        <taxon>Asteroideae</taxon>
        <taxon>Anthemideae</taxon>
        <taxon>Anthemidinae</taxon>
        <taxon>Tanacetum</taxon>
    </lineage>
</organism>
<protein>
    <submittedName>
        <fullName evidence="3">Ribonuclease H-like domain-containing protein</fullName>
    </submittedName>
</protein>
<dbReference type="EMBL" id="BQNB010019580">
    <property type="protein sequence ID" value="GJT86783.1"/>
    <property type="molecule type" value="Genomic_DNA"/>
</dbReference>
<dbReference type="InterPro" id="IPR013103">
    <property type="entry name" value="RVT_2"/>
</dbReference>
<keyword evidence="4" id="KW-1185">Reference proteome</keyword>
<comment type="caution">
    <text evidence="3">The sequence shown here is derived from an EMBL/GenBank/DDBJ whole genome shotgun (WGS) entry which is preliminary data.</text>
</comment>
<feature type="compositionally biased region" description="Basic and acidic residues" evidence="1">
    <location>
        <begin position="145"/>
        <end position="163"/>
    </location>
</feature>